<dbReference type="PANTHER" id="PTHR14969">
    <property type="entry name" value="SPHINGOSINE-1-PHOSPHATE PHOSPHOHYDROLASE"/>
    <property type="match status" value="1"/>
</dbReference>
<feature type="domain" description="Phosphatidic acid phosphatase type 2/haloperoxidase" evidence="7">
    <location>
        <begin position="58"/>
        <end position="176"/>
    </location>
</feature>
<dbReference type="GeneID" id="6011384"/>
<protein>
    <recommendedName>
        <fullName evidence="7">Phosphatidic acid phosphatase type 2/haloperoxidase domain-containing protein</fullName>
    </recommendedName>
</protein>
<comment type="caution">
    <text evidence="8">The sequence shown here is derived from an EMBL/GenBank/DDBJ whole genome shotgun (WGS) entry which is preliminary data.</text>
</comment>
<dbReference type="RefSeq" id="XP_001834865.2">
    <property type="nucleotide sequence ID" value="XM_001834813.2"/>
</dbReference>
<dbReference type="VEuPathDB" id="FungiDB:CC1G_09792"/>
<evidence type="ECO:0000259" key="7">
    <source>
        <dbReference type="SMART" id="SM00014"/>
    </source>
</evidence>
<dbReference type="KEGG" id="cci:CC1G_09792"/>
<evidence type="ECO:0000256" key="1">
    <source>
        <dbReference type="ARBA" id="ARBA00004141"/>
    </source>
</evidence>
<keyword evidence="5 6" id="KW-0472">Membrane</keyword>
<dbReference type="Proteomes" id="UP000001861">
    <property type="component" value="Unassembled WGS sequence"/>
</dbReference>
<dbReference type="eggNOG" id="KOG3146">
    <property type="taxonomic scope" value="Eukaryota"/>
</dbReference>
<evidence type="ECO:0000313" key="8">
    <source>
        <dbReference type="EMBL" id="EAU86935.2"/>
    </source>
</evidence>
<dbReference type="GO" id="GO:0016020">
    <property type="term" value="C:membrane"/>
    <property type="evidence" value="ECO:0007669"/>
    <property type="project" value="UniProtKB-SubCell"/>
</dbReference>
<feature type="transmembrane region" description="Helical" evidence="6">
    <location>
        <begin position="130"/>
        <end position="149"/>
    </location>
</feature>
<evidence type="ECO:0000256" key="4">
    <source>
        <dbReference type="ARBA" id="ARBA00022989"/>
    </source>
</evidence>
<dbReference type="UniPathway" id="UPA00378"/>
<dbReference type="AlphaFoldDB" id="A8NM87"/>
<keyword evidence="3" id="KW-0378">Hydrolase</keyword>
<dbReference type="GO" id="GO:0042392">
    <property type="term" value="F:sphingosine-1-phosphate phosphatase activity"/>
    <property type="evidence" value="ECO:0007669"/>
    <property type="project" value="TreeGrafter"/>
</dbReference>
<feature type="transmembrane region" description="Helical" evidence="6">
    <location>
        <begin position="161"/>
        <end position="179"/>
    </location>
</feature>
<dbReference type="STRING" id="240176.A8NM87"/>
<evidence type="ECO:0000256" key="6">
    <source>
        <dbReference type="SAM" id="Phobius"/>
    </source>
</evidence>
<dbReference type="InParanoid" id="A8NM87"/>
<dbReference type="InterPro" id="IPR039667">
    <property type="entry name" value="Dolichyldiphosphatase_PAP2"/>
</dbReference>
<evidence type="ECO:0000313" key="9">
    <source>
        <dbReference type="Proteomes" id="UP000001861"/>
    </source>
</evidence>
<dbReference type="PANTHER" id="PTHR14969:SF13">
    <property type="entry name" value="AT30094P"/>
    <property type="match status" value="1"/>
</dbReference>
<dbReference type="InterPro" id="IPR036938">
    <property type="entry name" value="PAP2/HPO_sf"/>
</dbReference>
<dbReference type="SUPFAM" id="SSF48317">
    <property type="entry name" value="Acid phosphatase/Vanadium-dependent haloperoxidase"/>
    <property type="match status" value="1"/>
</dbReference>
<feature type="transmembrane region" description="Helical" evidence="6">
    <location>
        <begin position="101"/>
        <end position="118"/>
    </location>
</feature>
<organism evidence="8 9">
    <name type="scientific">Coprinopsis cinerea (strain Okayama-7 / 130 / ATCC MYA-4618 / FGSC 9003)</name>
    <name type="common">Inky cap fungus</name>
    <name type="synonym">Hormographiella aspergillata</name>
    <dbReference type="NCBI Taxonomy" id="240176"/>
    <lineage>
        <taxon>Eukaryota</taxon>
        <taxon>Fungi</taxon>
        <taxon>Dikarya</taxon>
        <taxon>Basidiomycota</taxon>
        <taxon>Agaricomycotina</taxon>
        <taxon>Agaricomycetes</taxon>
        <taxon>Agaricomycetidae</taxon>
        <taxon>Agaricales</taxon>
        <taxon>Agaricineae</taxon>
        <taxon>Psathyrellaceae</taxon>
        <taxon>Coprinopsis</taxon>
    </lineage>
</organism>
<keyword evidence="4 6" id="KW-1133">Transmembrane helix</keyword>
<name>A8NM87_COPC7</name>
<reference evidence="8 9" key="1">
    <citation type="journal article" date="2010" name="Proc. Natl. Acad. Sci. U.S.A.">
        <title>Insights into evolution of multicellular fungi from the assembled chromosomes of the mushroom Coprinopsis cinerea (Coprinus cinereus).</title>
        <authorList>
            <person name="Stajich J.E."/>
            <person name="Wilke S.K."/>
            <person name="Ahren D."/>
            <person name="Au C.H."/>
            <person name="Birren B.W."/>
            <person name="Borodovsky M."/>
            <person name="Burns C."/>
            <person name="Canback B."/>
            <person name="Casselton L.A."/>
            <person name="Cheng C.K."/>
            <person name="Deng J."/>
            <person name="Dietrich F.S."/>
            <person name="Fargo D.C."/>
            <person name="Farman M.L."/>
            <person name="Gathman A.C."/>
            <person name="Goldberg J."/>
            <person name="Guigo R."/>
            <person name="Hoegger P.J."/>
            <person name="Hooker J.B."/>
            <person name="Huggins A."/>
            <person name="James T.Y."/>
            <person name="Kamada T."/>
            <person name="Kilaru S."/>
            <person name="Kodira C."/>
            <person name="Kues U."/>
            <person name="Kupfer D."/>
            <person name="Kwan H.S."/>
            <person name="Lomsadze A."/>
            <person name="Li W."/>
            <person name="Lilly W.W."/>
            <person name="Ma L.J."/>
            <person name="Mackey A.J."/>
            <person name="Manning G."/>
            <person name="Martin F."/>
            <person name="Muraguchi H."/>
            <person name="Natvig D.O."/>
            <person name="Palmerini H."/>
            <person name="Ramesh M.A."/>
            <person name="Rehmeyer C.J."/>
            <person name="Roe B.A."/>
            <person name="Shenoy N."/>
            <person name="Stanke M."/>
            <person name="Ter-Hovhannisyan V."/>
            <person name="Tunlid A."/>
            <person name="Velagapudi R."/>
            <person name="Vision T.J."/>
            <person name="Zeng Q."/>
            <person name="Zolan M.E."/>
            <person name="Pukkila P.J."/>
        </authorList>
    </citation>
    <scope>NUCLEOTIDE SEQUENCE [LARGE SCALE GENOMIC DNA]</scope>
    <source>
        <strain evidence="9">Okayama-7 / 130 / ATCC MYA-4618 / FGSC 9003</strain>
    </source>
</reference>
<accession>A8NM87</accession>
<dbReference type="HOGENOM" id="CLU_074922_0_2_1"/>
<feature type="transmembrane region" description="Helical" evidence="6">
    <location>
        <begin position="56"/>
        <end position="75"/>
    </location>
</feature>
<dbReference type="OMA" id="VYATLIW"/>
<dbReference type="SMART" id="SM00014">
    <property type="entry name" value="acidPPc"/>
    <property type="match status" value="1"/>
</dbReference>
<dbReference type="OrthoDB" id="302705at2759"/>
<proteinExistence type="predicted"/>
<sequence>MTLQQPHFQGPLASLDVTHVLYDDSSFTSFVLALITLSPILLMPAYAALAYQTREYIIIVMWIGQFFGEGLNLVIKRIVKEERPNLNIGDGYGFPSSHSQYMAYFTTFLYLHLFFSHRFTSTGSPLLDRLWRTTVYGVLAMWMGVVAYSRYALGYHTPLQIFWGLAIGCALAVVVYTLTQLVPSRYPNSVLGKTKRFILTNPLCTWLRIRDGWEVWGDAGVEDAWWRWRAQWEKKMREKGVDVGSVAGKVDGKEE</sequence>
<dbReference type="Pfam" id="PF01569">
    <property type="entry name" value="PAP2"/>
    <property type="match status" value="1"/>
</dbReference>
<dbReference type="EMBL" id="AACS02000012">
    <property type="protein sequence ID" value="EAU86935.2"/>
    <property type="molecule type" value="Genomic_DNA"/>
</dbReference>
<comment type="subcellular location">
    <subcellularLocation>
        <location evidence="1">Membrane</location>
        <topology evidence="1">Multi-pass membrane protein</topology>
    </subcellularLocation>
</comment>
<evidence type="ECO:0000256" key="2">
    <source>
        <dbReference type="ARBA" id="ARBA00022692"/>
    </source>
</evidence>
<gene>
    <name evidence="8" type="ORF">CC1G_09792</name>
</gene>
<evidence type="ECO:0000256" key="5">
    <source>
        <dbReference type="ARBA" id="ARBA00023136"/>
    </source>
</evidence>
<feature type="transmembrane region" description="Helical" evidence="6">
    <location>
        <begin position="27"/>
        <end position="49"/>
    </location>
</feature>
<dbReference type="InterPro" id="IPR000326">
    <property type="entry name" value="PAP2/HPO"/>
</dbReference>
<keyword evidence="2 6" id="KW-0812">Transmembrane</keyword>
<dbReference type="CDD" id="cd03382">
    <property type="entry name" value="PAP2_dolichyldiphosphatase"/>
    <property type="match status" value="1"/>
</dbReference>
<dbReference type="Gene3D" id="1.20.144.10">
    <property type="entry name" value="Phosphatidic acid phosphatase type 2/haloperoxidase"/>
    <property type="match status" value="1"/>
</dbReference>
<keyword evidence="9" id="KW-1185">Reference proteome</keyword>
<evidence type="ECO:0000256" key="3">
    <source>
        <dbReference type="ARBA" id="ARBA00022801"/>
    </source>
</evidence>